<dbReference type="Proteomes" id="UP000245884">
    <property type="component" value="Unassembled WGS sequence"/>
</dbReference>
<name>A0A316UL23_9BASI</name>
<accession>A0A316UL23</accession>
<evidence type="ECO:0000313" key="3">
    <source>
        <dbReference type="Proteomes" id="UP000245884"/>
    </source>
</evidence>
<feature type="region of interest" description="Disordered" evidence="1">
    <location>
        <begin position="1"/>
        <end position="99"/>
    </location>
</feature>
<dbReference type="RefSeq" id="XP_025359683.1">
    <property type="nucleotide sequence ID" value="XM_025508496.1"/>
</dbReference>
<dbReference type="GeneID" id="37030319"/>
<feature type="compositionally biased region" description="Polar residues" evidence="1">
    <location>
        <begin position="37"/>
        <end position="47"/>
    </location>
</feature>
<keyword evidence="3" id="KW-1185">Reference proteome</keyword>
<dbReference type="EMBL" id="KZ819677">
    <property type="protein sequence ID" value="PWN25071.1"/>
    <property type="molecule type" value="Genomic_DNA"/>
</dbReference>
<evidence type="ECO:0000313" key="2">
    <source>
        <dbReference type="EMBL" id="PWN25071.1"/>
    </source>
</evidence>
<gene>
    <name evidence="2" type="ORF">BDZ90DRAFT_262525</name>
</gene>
<dbReference type="AlphaFoldDB" id="A0A316UL23"/>
<reference evidence="2 3" key="1">
    <citation type="journal article" date="2018" name="Mol. Biol. Evol.">
        <title>Broad Genomic Sampling Reveals a Smut Pathogenic Ancestry of the Fungal Clade Ustilaginomycotina.</title>
        <authorList>
            <person name="Kijpornyongpan T."/>
            <person name="Mondo S.J."/>
            <person name="Barry K."/>
            <person name="Sandor L."/>
            <person name="Lee J."/>
            <person name="Lipzen A."/>
            <person name="Pangilinan J."/>
            <person name="LaButti K."/>
            <person name="Hainaut M."/>
            <person name="Henrissat B."/>
            <person name="Grigoriev I.V."/>
            <person name="Spatafora J.W."/>
            <person name="Aime M.C."/>
        </authorList>
    </citation>
    <scope>NUCLEOTIDE SEQUENCE [LARGE SCALE GENOMIC DNA]</scope>
    <source>
        <strain evidence="2 3">MCA 5214</strain>
    </source>
</reference>
<protein>
    <submittedName>
        <fullName evidence="2">Uncharacterized protein</fullName>
    </submittedName>
</protein>
<organism evidence="2 3">
    <name type="scientific">Jaminaea rosea</name>
    <dbReference type="NCBI Taxonomy" id="1569628"/>
    <lineage>
        <taxon>Eukaryota</taxon>
        <taxon>Fungi</taxon>
        <taxon>Dikarya</taxon>
        <taxon>Basidiomycota</taxon>
        <taxon>Ustilaginomycotina</taxon>
        <taxon>Exobasidiomycetes</taxon>
        <taxon>Microstromatales</taxon>
        <taxon>Microstromatales incertae sedis</taxon>
        <taxon>Jaminaea</taxon>
    </lineage>
</organism>
<feature type="compositionally biased region" description="Low complexity" evidence="1">
    <location>
        <begin position="74"/>
        <end position="93"/>
    </location>
</feature>
<evidence type="ECO:0000256" key="1">
    <source>
        <dbReference type="SAM" id="MobiDB-lite"/>
    </source>
</evidence>
<proteinExistence type="predicted"/>
<sequence>MADPTRSGYPQQQQRQHGGAPRPRRSPFLSPLCEPVNPSTQATQSRPESPRWMTLQDATSSSSDARRSTYLARSTSTTHSTSSTTQPPSSQQSLAQHHS</sequence>